<dbReference type="AlphaFoldDB" id="K0THW4"/>
<sequence length="218" mass="23356">WVFRSSGSSTRKVAASAGSPCPTALDSSPLGVDPFRAPRTGLESSLLPYVASQIKKVYGAMKPLVAYALAPMHLAAFHTPRGSGKTTWEPVSTSTSTATPCFRAEISGSEPPGTPQIQKVYGVSVVNLRAAEKQPGNQHPPQFPPQHPVLVLIEISGSDPPGTPQIQQVYGVSVVNLIYVPTVLVYNNLYGDANNGHPWNSLYRPIEHRGRVVKAMDC</sequence>
<dbReference type="EMBL" id="AGNL01004607">
    <property type="protein sequence ID" value="EJK73311.1"/>
    <property type="molecule type" value="Genomic_DNA"/>
</dbReference>
<accession>K0THW4</accession>
<feature type="non-terminal residue" evidence="2">
    <location>
        <position position="1"/>
    </location>
</feature>
<protein>
    <submittedName>
        <fullName evidence="2">Uncharacterized protein</fullName>
    </submittedName>
</protein>
<feature type="region of interest" description="Disordered" evidence="1">
    <location>
        <begin position="1"/>
        <end position="32"/>
    </location>
</feature>
<keyword evidence="3" id="KW-1185">Reference proteome</keyword>
<gene>
    <name evidence="2" type="ORF">THAOC_05070</name>
</gene>
<reference evidence="2 3" key="1">
    <citation type="journal article" date="2012" name="Genome Biol.">
        <title>Genome and low-iron response of an oceanic diatom adapted to chronic iron limitation.</title>
        <authorList>
            <person name="Lommer M."/>
            <person name="Specht M."/>
            <person name="Roy A.S."/>
            <person name="Kraemer L."/>
            <person name="Andreson R."/>
            <person name="Gutowska M.A."/>
            <person name="Wolf J."/>
            <person name="Bergner S.V."/>
            <person name="Schilhabel M.B."/>
            <person name="Klostermeier U.C."/>
            <person name="Beiko R.G."/>
            <person name="Rosenstiel P."/>
            <person name="Hippler M."/>
            <person name="Laroche J."/>
        </authorList>
    </citation>
    <scope>NUCLEOTIDE SEQUENCE [LARGE SCALE GENOMIC DNA]</scope>
    <source>
        <strain evidence="2 3">CCMP1005</strain>
    </source>
</reference>
<name>K0THW4_THAOC</name>
<comment type="caution">
    <text evidence="2">The sequence shown here is derived from an EMBL/GenBank/DDBJ whole genome shotgun (WGS) entry which is preliminary data.</text>
</comment>
<evidence type="ECO:0000256" key="1">
    <source>
        <dbReference type="SAM" id="MobiDB-lite"/>
    </source>
</evidence>
<organism evidence="2 3">
    <name type="scientific">Thalassiosira oceanica</name>
    <name type="common">Marine diatom</name>
    <dbReference type="NCBI Taxonomy" id="159749"/>
    <lineage>
        <taxon>Eukaryota</taxon>
        <taxon>Sar</taxon>
        <taxon>Stramenopiles</taxon>
        <taxon>Ochrophyta</taxon>
        <taxon>Bacillariophyta</taxon>
        <taxon>Coscinodiscophyceae</taxon>
        <taxon>Thalassiosirophycidae</taxon>
        <taxon>Thalassiosirales</taxon>
        <taxon>Thalassiosiraceae</taxon>
        <taxon>Thalassiosira</taxon>
    </lineage>
</organism>
<feature type="compositionally biased region" description="Polar residues" evidence="1">
    <location>
        <begin position="1"/>
        <end position="11"/>
    </location>
</feature>
<evidence type="ECO:0000313" key="2">
    <source>
        <dbReference type="EMBL" id="EJK73311.1"/>
    </source>
</evidence>
<dbReference type="Proteomes" id="UP000266841">
    <property type="component" value="Unassembled WGS sequence"/>
</dbReference>
<proteinExistence type="predicted"/>
<evidence type="ECO:0000313" key="3">
    <source>
        <dbReference type="Proteomes" id="UP000266841"/>
    </source>
</evidence>